<dbReference type="PROSITE" id="PS00463">
    <property type="entry name" value="ZN2_CY6_FUNGAL_1"/>
    <property type="match status" value="1"/>
</dbReference>
<feature type="compositionally biased region" description="Pro residues" evidence="1">
    <location>
        <begin position="389"/>
        <end position="398"/>
    </location>
</feature>
<dbReference type="InterPro" id="IPR001138">
    <property type="entry name" value="Zn2Cys6_DnaBD"/>
</dbReference>
<name>A0AAD7MM43_9AGAR</name>
<evidence type="ECO:0000256" key="1">
    <source>
        <dbReference type="SAM" id="MobiDB-lite"/>
    </source>
</evidence>
<feature type="region of interest" description="Disordered" evidence="1">
    <location>
        <begin position="241"/>
        <end position="262"/>
    </location>
</feature>
<evidence type="ECO:0000313" key="3">
    <source>
        <dbReference type="EMBL" id="KAJ7723511.1"/>
    </source>
</evidence>
<protein>
    <recommendedName>
        <fullName evidence="2">Zn(2)-C6 fungal-type domain-containing protein</fullName>
    </recommendedName>
</protein>
<feature type="region of interest" description="Disordered" evidence="1">
    <location>
        <begin position="159"/>
        <end position="227"/>
    </location>
</feature>
<feature type="compositionally biased region" description="Basic residues" evidence="1">
    <location>
        <begin position="367"/>
        <end position="376"/>
    </location>
</feature>
<dbReference type="GO" id="GO:0000981">
    <property type="term" value="F:DNA-binding transcription factor activity, RNA polymerase II-specific"/>
    <property type="evidence" value="ECO:0007669"/>
    <property type="project" value="InterPro"/>
</dbReference>
<proteinExistence type="predicted"/>
<accession>A0AAD7MM43</accession>
<dbReference type="AlphaFoldDB" id="A0AAD7MM43"/>
<dbReference type="SMART" id="SM00066">
    <property type="entry name" value="GAL4"/>
    <property type="match status" value="1"/>
</dbReference>
<dbReference type="Gene3D" id="4.10.240.10">
    <property type="entry name" value="Zn(2)-C6 fungal-type DNA-binding domain"/>
    <property type="match status" value="1"/>
</dbReference>
<comment type="caution">
    <text evidence="3">The sequence shown here is derived from an EMBL/GenBank/DDBJ whole genome shotgun (WGS) entry which is preliminary data.</text>
</comment>
<dbReference type="SUPFAM" id="SSF57701">
    <property type="entry name" value="Zn2/Cys6 DNA-binding domain"/>
    <property type="match status" value="1"/>
</dbReference>
<dbReference type="EMBL" id="JARJLG010000246">
    <property type="protein sequence ID" value="KAJ7723511.1"/>
    <property type="molecule type" value="Genomic_DNA"/>
</dbReference>
<dbReference type="GO" id="GO:0008270">
    <property type="term" value="F:zinc ion binding"/>
    <property type="evidence" value="ECO:0007669"/>
    <property type="project" value="InterPro"/>
</dbReference>
<dbReference type="CDD" id="cd00067">
    <property type="entry name" value="GAL4"/>
    <property type="match status" value="1"/>
</dbReference>
<evidence type="ECO:0000259" key="2">
    <source>
        <dbReference type="PROSITE" id="PS50048"/>
    </source>
</evidence>
<sequence>MIGFSYSNFPPSPFLLFVPPSRMFPLPEFQHDASHAIDVETAPRDPLEMPLFPPSSPGRGRAGYASIDRVHAHTRAFSHSPHPTYPGELDNHFVPRHNHSHSDLGFINSRSSNGPIDHYLPSQSTAAMEDFFDASLMAAQYLDLPTHCSPMHQNDFPRSYLSDSSASSPEATDTASSSSPRAEIFSAHSSPGHLMSDLPDKDTPRSSSGFGRHPPSLHYLGPYAPPNRVDTRYQDSLLLPRPTSHHEPPVHHRQANNWGYNDAPGSMPFISQNSRYTMSRPPSPSASHILNTFGQYPVPEDVRRWPQAFKINQVKKVGNKKQMMACLFCRERKIGCARPPEDDPDQTCNQCARRKRKCEYPTESRRGQHTRNRLNAKKLIGLEPKITPVTPPKLPTAE</sequence>
<feature type="domain" description="Zn(2)-C6 fungal-type" evidence="2">
    <location>
        <begin position="325"/>
        <end position="360"/>
    </location>
</feature>
<dbReference type="InterPro" id="IPR036864">
    <property type="entry name" value="Zn2-C6_fun-type_DNA-bd_sf"/>
</dbReference>
<reference evidence="3" key="1">
    <citation type="submission" date="2023-03" db="EMBL/GenBank/DDBJ databases">
        <title>Massive genome expansion in bonnet fungi (Mycena s.s.) driven by repeated elements and novel gene families across ecological guilds.</title>
        <authorList>
            <consortium name="Lawrence Berkeley National Laboratory"/>
            <person name="Harder C.B."/>
            <person name="Miyauchi S."/>
            <person name="Viragh M."/>
            <person name="Kuo A."/>
            <person name="Thoen E."/>
            <person name="Andreopoulos B."/>
            <person name="Lu D."/>
            <person name="Skrede I."/>
            <person name="Drula E."/>
            <person name="Henrissat B."/>
            <person name="Morin E."/>
            <person name="Kohler A."/>
            <person name="Barry K."/>
            <person name="LaButti K."/>
            <person name="Morin E."/>
            <person name="Salamov A."/>
            <person name="Lipzen A."/>
            <person name="Mereny Z."/>
            <person name="Hegedus B."/>
            <person name="Baldrian P."/>
            <person name="Stursova M."/>
            <person name="Weitz H."/>
            <person name="Taylor A."/>
            <person name="Grigoriev I.V."/>
            <person name="Nagy L.G."/>
            <person name="Martin F."/>
            <person name="Kauserud H."/>
        </authorList>
    </citation>
    <scope>NUCLEOTIDE SEQUENCE</scope>
    <source>
        <strain evidence="3">CBHHK188m</strain>
    </source>
</reference>
<feature type="compositionally biased region" description="Polar residues" evidence="1">
    <location>
        <begin position="161"/>
        <end position="180"/>
    </location>
</feature>
<organism evidence="3 4">
    <name type="scientific">Mycena maculata</name>
    <dbReference type="NCBI Taxonomy" id="230809"/>
    <lineage>
        <taxon>Eukaryota</taxon>
        <taxon>Fungi</taxon>
        <taxon>Dikarya</taxon>
        <taxon>Basidiomycota</taxon>
        <taxon>Agaricomycotina</taxon>
        <taxon>Agaricomycetes</taxon>
        <taxon>Agaricomycetidae</taxon>
        <taxon>Agaricales</taxon>
        <taxon>Marasmiineae</taxon>
        <taxon>Mycenaceae</taxon>
        <taxon>Mycena</taxon>
    </lineage>
</organism>
<evidence type="ECO:0000313" key="4">
    <source>
        <dbReference type="Proteomes" id="UP001215280"/>
    </source>
</evidence>
<gene>
    <name evidence="3" type="ORF">DFH07DRAFT_855782</name>
</gene>
<feature type="region of interest" description="Disordered" evidence="1">
    <location>
        <begin position="361"/>
        <end position="398"/>
    </location>
</feature>
<dbReference type="PROSITE" id="PS50048">
    <property type="entry name" value="ZN2_CY6_FUNGAL_2"/>
    <property type="match status" value="1"/>
</dbReference>
<keyword evidence="4" id="KW-1185">Reference proteome</keyword>
<dbReference type="Proteomes" id="UP001215280">
    <property type="component" value="Unassembled WGS sequence"/>
</dbReference>